<dbReference type="AlphaFoldDB" id="A0A8J2QJ29"/>
<dbReference type="OrthoDB" id="7465688at2759"/>
<keyword evidence="2" id="KW-1185">Reference proteome</keyword>
<name>A0A8J2QJ29_9NEOP</name>
<organism evidence="1 2">
    <name type="scientific">Danaus chrysippus</name>
    <name type="common">African queen</name>
    <dbReference type="NCBI Taxonomy" id="151541"/>
    <lineage>
        <taxon>Eukaryota</taxon>
        <taxon>Metazoa</taxon>
        <taxon>Ecdysozoa</taxon>
        <taxon>Arthropoda</taxon>
        <taxon>Hexapoda</taxon>
        <taxon>Insecta</taxon>
        <taxon>Pterygota</taxon>
        <taxon>Neoptera</taxon>
        <taxon>Endopterygota</taxon>
        <taxon>Lepidoptera</taxon>
        <taxon>Glossata</taxon>
        <taxon>Ditrysia</taxon>
        <taxon>Papilionoidea</taxon>
        <taxon>Nymphalidae</taxon>
        <taxon>Danainae</taxon>
        <taxon>Danaini</taxon>
        <taxon>Danaina</taxon>
        <taxon>Danaus</taxon>
        <taxon>Anosia</taxon>
    </lineage>
</organism>
<dbReference type="Proteomes" id="UP000789524">
    <property type="component" value="Unassembled WGS sequence"/>
</dbReference>
<evidence type="ECO:0000313" key="2">
    <source>
        <dbReference type="Proteomes" id="UP000789524"/>
    </source>
</evidence>
<sequence length="190" mass="21468">MEDCSCTGKETLKIIQEHDAIPLIFDDNFNITEHNFARTQPETEPEHNMLSLNCKLNTKFNEAVFITKCNEKTLDESLENVVVLLHGSNLPSIDYTTVLLKETSDAPYLKKIDSWIESNSEAIVIAVVDLDELKNNVLSRLDFDVVVSYKKNDEIYLLPFKSVSISAMDTMGEDIDILSHSESIGIGMFF</sequence>
<comment type="caution">
    <text evidence="1">The sequence shown here is derived from an EMBL/GenBank/DDBJ whole genome shotgun (WGS) entry which is preliminary data.</text>
</comment>
<gene>
    <name evidence="1" type="ORF">DCHRY22_LOCUS5090</name>
</gene>
<dbReference type="EMBL" id="CAKASE010000050">
    <property type="protein sequence ID" value="CAG9564042.1"/>
    <property type="molecule type" value="Genomic_DNA"/>
</dbReference>
<proteinExistence type="predicted"/>
<reference evidence="1" key="1">
    <citation type="submission" date="2021-09" db="EMBL/GenBank/DDBJ databases">
        <authorList>
            <person name="Martin H S."/>
        </authorList>
    </citation>
    <scope>NUCLEOTIDE SEQUENCE</scope>
</reference>
<accession>A0A8J2QJ29</accession>
<protein>
    <submittedName>
        <fullName evidence="1">(African queen) hypothetical protein</fullName>
    </submittedName>
</protein>
<evidence type="ECO:0000313" key="1">
    <source>
        <dbReference type="EMBL" id="CAG9564042.1"/>
    </source>
</evidence>